<dbReference type="InterPro" id="IPR050781">
    <property type="entry name" value="CWC22_splicing_factor"/>
</dbReference>
<feature type="domain" description="MI" evidence="5">
    <location>
        <begin position="486"/>
        <end position="603"/>
    </location>
</feature>
<proteinExistence type="inferred from homology"/>
<organism evidence="6">
    <name type="scientific">Homalodisca liturata</name>
    <dbReference type="NCBI Taxonomy" id="320908"/>
    <lineage>
        <taxon>Eukaryota</taxon>
        <taxon>Metazoa</taxon>
        <taxon>Ecdysozoa</taxon>
        <taxon>Arthropoda</taxon>
        <taxon>Hexapoda</taxon>
        <taxon>Insecta</taxon>
        <taxon>Pterygota</taxon>
        <taxon>Neoptera</taxon>
        <taxon>Paraneoptera</taxon>
        <taxon>Hemiptera</taxon>
        <taxon>Auchenorrhyncha</taxon>
        <taxon>Membracoidea</taxon>
        <taxon>Cicadellidae</taxon>
        <taxon>Cicadellinae</taxon>
        <taxon>Proconiini</taxon>
        <taxon>Homalodisca</taxon>
    </lineage>
</organism>
<reference evidence="6" key="1">
    <citation type="submission" date="2015-11" db="EMBL/GenBank/DDBJ databases">
        <title>De novo transcriptome assembly of four potential Pierce s Disease insect vectors from Arizona vineyards.</title>
        <authorList>
            <person name="Tassone E.E."/>
        </authorList>
    </citation>
    <scope>NUCLEOTIDE SEQUENCE</scope>
</reference>
<comment type="similarity">
    <text evidence="2">Belongs to the CWC22 family.</text>
</comment>
<dbReference type="InterPro" id="IPR016024">
    <property type="entry name" value="ARM-type_fold"/>
</dbReference>
<dbReference type="GO" id="GO:0003723">
    <property type="term" value="F:RNA binding"/>
    <property type="evidence" value="ECO:0007669"/>
    <property type="project" value="InterPro"/>
</dbReference>
<feature type="region of interest" description="Disordered" evidence="4">
    <location>
        <begin position="1"/>
        <end position="145"/>
    </location>
</feature>
<dbReference type="PANTHER" id="PTHR18034">
    <property type="entry name" value="CELL CYCLE CONTROL PROTEIN CWF22-RELATED"/>
    <property type="match status" value="1"/>
</dbReference>
<evidence type="ECO:0000256" key="3">
    <source>
        <dbReference type="ARBA" id="ARBA00023242"/>
    </source>
</evidence>
<feature type="compositionally biased region" description="Basic and acidic residues" evidence="4">
    <location>
        <begin position="57"/>
        <end position="68"/>
    </location>
</feature>
<dbReference type="EMBL" id="GECU01024750">
    <property type="protein sequence ID" value="JAS82956.1"/>
    <property type="molecule type" value="Transcribed_RNA"/>
</dbReference>
<evidence type="ECO:0000256" key="1">
    <source>
        <dbReference type="ARBA" id="ARBA00004604"/>
    </source>
</evidence>
<dbReference type="Pfam" id="PF02847">
    <property type="entry name" value="MA3"/>
    <property type="match status" value="1"/>
</dbReference>
<feature type="compositionally biased region" description="Acidic residues" evidence="4">
    <location>
        <begin position="13"/>
        <end position="27"/>
    </location>
</feature>
<feature type="compositionally biased region" description="Acidic residues" evidence="4">
    <location>
        <begin position="76"/>
        <end position="99"/>
    </location>
</feature>
<feature type="compositionally biased region" description="Basic and acidic residues" evidence="4">
    <location>
        <begin position="130"/>
        <end position="145"/>
    </location>
</feature>
<dbReference type="InterPro" id="IPR003891">
    <property type="entry name" value="Initiation_fac_eIF4g_MI"/>
</dbReference>
<gene>
    <name evidence="6" type="ORF">g.34036</name>
</gene>
<dbReference type="SMART" id="SM00544">
    <property type="entry name" value="MA3"/>
    <property type="match status" value="1"/>
</dbReference>
<feature type="compositionally biased region" description="Basic and acidic residues" evidence="4">
    <location>
        <begin position="38"/>
        <end position="47"/>
    </location>
</feature>
<evidence type="ECO:0000313" key="6">
    <source>
        <dbReference type="EMBL" id="JAS82956.1"/>
    </source>
</evidence>
<dbReference type="PROSITE" id="PS51366">
    <property type="entry name" value="MI"/>
    <property type="match status" value="1"/>
</dbReference>
<dbReference type="PANTHER" id="PTHR18034:SF4">
    <property type="entry name" value="NUCLEOLAR MIF4G DOMAIN-CONTAINING PROTEIN 1"/>
    <property type="match status" value="1"/>
</dbReference>
<dbReference type="InterPro" id="IPR003890">
    <property type="entry name" value="MIF4G-like_typ-3"/>
</dbReference>
<dbReference type="SUPFAM" id="SSF48371">
    <property type="entry name" value="ARM repeat"/>
    <property type="match status" value="1"/>
</dbReference>
<keyword evidence="3" id="KW-0539">Nucleus</keyword>
<dbReference type="FunFam" id="1.25.40.180:FF:000032">
    <property type="entry name" value="Nucleolar MIF4G domain-containing protein 1"/>
    <property type="match status" value="1"/>
</dbReference>
<dbReference type="GO" id="GO:0042274">
    <property type="term" value="P:ribosomal small subunit biogenesis"/>
    <property type="evidence" value="ECO:0007669"/>
    <property type="project" value="TreeGrafter"/>
</dbReference>
<dbReference type="Gene3D" id="1.25.40.180">
    <property type="match status" value="1"/>
</dbReference>
<dbReference type="AlphaFoldDB" id="A0A1B6I7M7"/>
<feature type="non-terminal residue" evidence="6">
    <location>
        <position position="1"/>
    </location>
</feature>
<dbReference type="GO" id="GO:0005730">
    <property type="term" value="C:nucleolus"/>
    <property type="evidence" value="ECO:0007669"/>
    <property type="project" value="UniProtKB-SubCell"/>
</dbReference>
<dbReference type="SMART" id="SM00543">
    <property type="entry name" value="MIF4G"/>
    <property type="match status" value="1"/>
</dbReference>
<evidence type="ECO:0000259" key="5">
    <source>
        <dbReference type="PROSITE" id="PS51366"/>
    </source>
</evidence>
<comment type="subcellular location">
    <subcellularLocation>
        <location evidence="1">Nucleus</location>
        <location evidence="1">Nucleolus</location>
    </subcellularLocation>
</comment>
<protein>
    <recommendedName>
        <fullName evidence="5">MI domain-containing protein</fullName>
    </recommendedName>
</protein>
<accession>A0A1B6I7M7</accession>
<evidence type="ECO:0000256" key="4">
    <source>
        <dbReference type="SAM" id="MobiDB-lite"/>
    </source>
</evidence>
<dbReference type="Pfam" id="PF02854">
    <property type="entry name" value="MIF4G"/>
    <property type="match status" value="1"/>
</dbReference>
<name>A0A1B6I7M7_9HEMI</name>
<evidence type="ECO:0000256" key="2">
    <source>
        <dbReference type="ARBA" id="ARBA00006856"/>
    </source>
</evidence>
<sequence length="693" mass="79300">SDDESENCSTLGEGEEEVYSEESDSEFEGPSPPLKVKGKNDEQETQKKKLSVKKSVKFVDNESNDKVSSKSVEFSTYEEEEVDQSEEDNLTDEDDDSDNENNNLGSDNESEVGLSDEDMKNSGEESDLESSNKEEENLNENQKDGVWEDIYGRLRDEKGNVVQEKEKSKYIPPHLRAKKMAEDSKKTEELMRLKKQLKGQLNRLAESNMHSIANQIDELYMRNSRNDMNDTLLSLLTEALVNRVLTAERLVMEHALLIAVLHANVGMEVGAHFLQTLVQRFDAMFTQGQEVEDKRLDNVLLIISHLYNFKVFHAVLMYNLLDRLAEQFTEKEVELILLVLRSVGLSLRKDDPLALKNLVLSLQKKAGESTHLRDNPRVRFMLDVLMAVKNNNMAKIPQYDPSHSEHLKKLLKTLVHKGKYVTELKVTLEDLLKADERGRWWIVGSAWSGAPTSGETAVASESVTVPDSLFSQKVLDAARKQRMNTDTRRNIFCILMTSEDYLDAFEKLLRLGLKGLQEREIIHVMVHCLLQEKEYNPFYSVLATQFCQADRKHQMTLQYHVWDKLKETSSFKSKFQITNLAKFLAHLFLEKALPISVLKVVEFSEISKPVVSLVRQVLLSVLLSDSEETLVAVFARAARSEQLHMFRQSLRLFLHMFVLKKTSTMAPDQAQLLRDRVKLAETALISVDTNKFF</sequence>